<comment type="similarity">
    <text evidence="2">Belongs to the IL-15/IL-21 family.</text>
</comment>
<evidence type="ECO:0000256" key="4">
    <source>
        <dbReference type="ARBA" id="ARBA00022525"/>
    </source>
</evidence>
<reference evidence="9" key="3">
    <citation type="submission" date="2025-09" db="UniProtKB">
        <authorList>
            <consortium name="Ensembl"/>
        </authorList>
    </citation>
    <scope>IDENTIFICATION</scope>
</reference>
<evidence type="ECO:0000256" key="7">
    <source>
        <dbReference type="ARBA" id="ARBA00039957"/>
    </source>
</evidence>
<organism evidence="9 10">
    <name type="scientific">Hucho hucho</name>
    <name type="common">huchen</name>
    <dbReference type="NCBI Taxonomy" id="62062"/>
    <lineage>
        <taxon>Eukaryota</taxon>
        <taxon>Metazoa</taxon>
        <taxon>Chordata</taxon>
        <taxon>Craniata</taxon>
        <taxon>Vertebrata</taxon>
        <taxon>Euteleostomi</taxon>
        <taxon>Actinopterygii</taxon>
        <taxon>Neopterygii</taxon>
        <taxon>Teleostei</taxon>
        <taxon>Protacanthopterygii</taxon>
        <taxon>Salmoniformes</taxon>
        <taxon>Salmonidae</taxon>
        <taxon>Salmoninae</taxon>
        <taxon>Hucho</taxon>
    </lineage>
</organism>
<keyword evidence="6" id="KW-1015">Disulfide bond</keyword>
<dbReference type="Gene3D" id="1.20.1250.70">
    <property type="entry name" value="Interleukin-15/Interleukin-21"/>
    <property type="match status" value="1"/>
</dbReference>
<dbReference type="Ensembl" id="ENSHHUT00000087980.1">
    <property type="protein sequence ID" value="ENSHHUP00000085313.1"/>
    <property type="gene ID" value="ENSHHUG00000049427.1"/>
</dbReference>
<reference evidence="10" key="1">
    <citation type="submission" date="2018-06" db="EMBL/GenBank/DDBJ databases">
        <title>Genome assembly of Danube salmon.</title>
        <authorList>
            <person name="Macqueen D.J."/>
            <person name="Gundappa M.K."/>
        </authorList>
    </citation>
    <scope>NUCLEOTIDE SEQUENCE [LARGE SCALE GENOMIC DNA]</scope>
</reference>
<keyword evidence="5" id="KW-0732">Signal</keyword>
<evidence type="ECO:0000313" key="9">
    <source>
        <dbReference type="Ensembl" id="ENSHHUP00000085313.1"/>
    </source>
</evidence>
<dbReference type="SUPFAM" id="SSF47266">
    <property type="entry name" value="4-helical cytokines"/>
    <property type="match status" value="1"/>
</dbReference>
<dbReference type="PROSITE" id="PS51257">
    <property type="entry name" value="PROKAR_LIPOPROTEIN"/>
    <property type="match status" value="1"/>
</dbReference>
<dbReference type="PANTHER" id="PTHR14356:SF2">
    <property type="entry name" value="INTERLEUKIN-21"/>
    <property type="match status" value="1"/>
</dbReference>
<dbReference type="InterPro" id="IPR009079">
    <property type="entry name" value="4_helix_cytokine-like_core"/>
</dbReference>
<evidence type="ECO:0000256" key="3">
    <source>
        <dbReference type="ARBA" id="ARBA00022514"/>
    </source>
</evidence>
<dbReference type="GO" id="GO:0005126">
    <property type="term" value="F:cytokine receptor binding"/>
    <property type="evidence" value="ECO:0007669"/>
    <property type="project" value="InterPro"/>
</dbReference>
<evidence type="ECO:0000256" key="6">
    <source>
        <dbReference type="ARBA" id="ARBA00023157"/>
    </source>
</evidence>
<reference evidence="9" key="2">
    <citation type="submission" date="2025-08" db="UniProtKB">
        <authorList>
            <consortium name="Ensembl"/>
        </authorList>
    </citation>
    <scope>IDENTIFICATION</scope>
</reference>
<comment type="subcellular location">
    <subcellularLocation>
        <location evidence="1">Secreted</location>
    </subcellularLocation>
</comment>
<evidence type="ECO:0000256" key="8">
    <source>
        <dbReference type="ARBA" id="ARBA00045924"/>
    </source>
</evidence>
<dbReference type="GO" id="GO:0005615">
    <property type="term" value="C:extracellular space"/>
    <property type="evidence" value="ECO:0007669"/>
    <property type="project" value="UniProtKB-KW"/>
</dbReference>
<protein>
    <recommendedName>
        <fullName evidence="7">Interleukin-21</fullName>
    </recommendedName>
</protein>
<keyword evidence="4" id="KW-0964">Secreted</keyword>
<dbReference type="GO" id="GO:0006955">
    <property type="term" value="P:immune response"/>
    <property type="evidence" value="ECO:0007669"/>
    <property type="project" value="InterPro"/>
</dbReference>
<keyword evidence="10" id="KW-1185">Reference proteome</keyword>
<accession>A0A4W5RH33</accession>
<evidence type="ECO:0000313" key="10">
    <source>
        <dbReference type="Proteomes" id="UP000314982"/>
    </source>
</evidence>
<evidence type="ECO:0000256" key="1">
    <source>
        <dbReference type="ARBA" id="ARBA00004613"/>
    </source>
</evidence>
<proteinExistence type="inferred from homology"/>
<dbReference type="InterPro" id="IPR003443">
    <property type="entry name" value="IL-15/IL-21_fam"/>
</dbReference>
<name>A0A4W5RH33_9TELE</name>
<dbReference type="STRING" id="62062.ENSHHUP00000085313"/>
<keyword evidence="3" id="KW-0202">Cytokine</keyword>
<evidence type="ECO:0000256" key="2">
    <source>
        <dbReference type="ARBA" id="ARBA00006050"/>
    </source>
</evidence>
<dbReference type="AlphaFoldDB" id="A0A4W5RH33"/>
<dbReference type="GO" id="GO:0005125">
    <property type="term" value="F:cytokine activity"/>
    <property type="evidence" value="ECO:0007669"/>
    <property type="project" value="UniProtKB-KW"/>
</dbReference>
<comment type="function">
    <text evidence="8">Cytokine with immunoregulatory activity. May promote the transition between innate and adaptive immunity. Induces the production of IgG(1) and IgG(3) in B-cells. Implicated in the generation and maintenance of T follicular helper (Tfh) cells and the formation of germinal-centers. Together with IL6, control the early generation of Tfh cells and are critical for an effective antibody response to acute viral infection. May play a role in proliferation and maturation of natural killer (NK) cells in synergy with IL15. May regulate proliferation of mature B- and T-cells in response to activating stimuli. In synergy with IL15 and IL18 stimulates interferon gamma production in T-cells and NK cells. During T-cell mediated immune response may inhibit dendritic cells (DC) activation and maturation.</text>
</comment>
<sequence length="196" mass="22229">MASGKENVITHSITFHSFPISQMWFSCVLMDKYIAITCVLVDANKGERLLKLAEVIRELKALNKSVKHNSVMLNTPSMDLEECCSLSALECFRRHLKAGDNRLQRKVVKHLRSPLILKSLDSCSREEREKTVCQGCDSYPKDSQECVQQLESLLQKVSGFYKSVRPLITMSSTLQRKQMIVVCSVLTTKICFSGHQ</sequence>
<evidence type="ECO:0000256" key="5">
    <source>
        <dbReference type="ARBA" id="ARBA00022729"/>
    </source>
</evidence>
<dbReference type="PANTHER" id="PTHR14356">
    <property type="entry name" value="INTERLEUKIN-15-RELATED"/>
    <property type="match status" value="1"/>
</dbReference>
<dbReference type="GeneTree" id="ENSGT01030000235110"/>
<dbReference type="Proteomes" id="UP000314982">
    <property type="component" value="Unassembled WGS sequence"/>
</dbReference>